<evidence type="ECO:0000256" key="1">
    <source>
        <dbReference type="ARBA" id="ARBA00004141"/>
    </source>
</evidence>
<dbReference type="InterPro" id="IPR027815">
    <property type="entry name" value="CSC1/OSCA1-like_cyt"/>
</dbReference>
<feature type="transmembrane region" description="Helical" evidence="8">
    <location>
        <begin position="760"/>
        <end position="782"/>
    </location>
</feature>
<keyword evidence="6 8" id="KW-0472">Membrane</keyword>
<accession>A0A2X0MGU9</accession>
<dbReference type="GO" id="GO:0005227">
    <property type="term" value="F:calcium-activated cation channel activity"/>
    <property type="evidence" value="ECO:0007669"/>
    <property type="project" value="InterPro"/>
</dbReference>
<feature type="domain" description="CSC1/OSCA1-like 7TM region" evidence="9">
    <location>
        <begin position="504"/>
        <end position="779"/>
    </location>
</feature>
<reference evidence="13 14" key="1">
    <citation type="submission" date="2016-11" db="EMBL/GenBank/DDBJ databases">
        <authorList>
            <person name="Jaros S."/>
            <person name="Januszkiewicz K."/>
            <person name="Wedrychowicz H."/>
        </authorList>
    </citation>
    <scope>NUCLEOTIDE SEQUENCE [LARGE SCALE GENOMIC DNA]</scope>
</reference>
<feature type="transmembrane region" description="Helical" evidence="8">
    <location>
        <begin position="694"/>
        <end position="714"/>
    </location>
</feature>
<keyword evidence="3" id="KW-0813">Transport</keyword>
<dbReference type="Pfam" id="PF14703">
    <property type="entry name" value="PHM7_cyt"/>
    <property type="match status" value="1"/>
</dbReference>
<evidence type="ECO:0000256" key="7">
    <source>
        <dbReference type="SAM" id="MobiDB-lite"/>
    </source>
</evidence>
<feature type="domain" description="CSC1/OSCA1-like N-terminal transmembrane" evidence="11">
    <location>
        <begin position="92"/>
        <end position="230"/>
    </location>
</feature>
<proteinExistence type="inferred from homology"/>
<name>A0A2X0MGU9_9BASI</name>
<dbReference type="Pfam" id="PF13967">
    <property type="entry name" value="RSN1_TM"/>
    <property type="match status" value="1"/>
</dbReference>
<feature type="transmembrane region" description="Helical" evidence="8">
    <location>
        <begin position="213"/>
        <end position="230"/>
    </location>
</feature>
<keyword evidence="5 8" id="KW-1133">Transmembrane helix</keyword>
<feature type="domain" description="CSC1/OSCA1-like cytosolic" evidence="12">
    <location>
        <begin position="293"/>
        <end position="493"/>
    </location>
</feature>
<feature type="transmembrane region" description="Helical" evidence="8">
    <location>
        <begin position="794"/>
        <end position="812"/>
    </location>
</feature>
<gene>
    <name evidence="13" type="primary">BQ5605_C033g11147</name>
    <name evidence="13" type="ORF">BQ5605_C033G11147</name>
</gene>
<comment type="similarity">
    <text evidence="2">Belongs to the CSC1 (TC 1.A.17) family.</text>
</comment>
<dbReference type="InterPro" id="IPR045122">
    <property type="entry name" value="Csc1-like"/>
</dbReference>
<dbReference type="STRING" id="796604.A0A2X0MGU9"/>
<evidence type="ECO:0000313" key="13">
    <source>
        <dbReference type="EMBL" id="SGZ01442.1"/>
    </source>
</evidence>
<feature type="transmembrane region" description="Helical" evidence="8">
    <location>
        <begin position="170"/>
        <end position="193"/>
    </location>
</feature>
<feature type="transmembrane region" description="Helical" evidence="8">
    <location>
        <begin position="506"/>
        <end position="532"/>
    </location>
</feature>
<dbReference type="Pfam" id="PF12621">
    <property type="entry name" value="PHM7_ext"/>
    <property type="match status" value="1"/>
</dbReference>
<evidence type="ECO:0000256" key="8">
    <source>
        <dbReference type="SAM" id="Phobius"/>
    </source>
</evidence>
<dbReference type="InterPro" id="IPR003864">
    <property type="entry name" value="CSC1/OSCA1-like_7TM"/>
</dbReference>
<dbReference type="InterPro" id="IPR032880">
    <property type="entry name" value="CSC1/OSCA1-like_N"/>
</dbReference>
<evidence type="ECO:0000259" key="11">
    <source>
        <dbReference type="Pfam" id="PF13967"/>
    </source>
</evidence>
<dbReference type="PANTHER" id="PTHR13018:SF143">
    <property type="entry name" value="CSC1_OSCA1-LIKE 7TM REGION DOMAIN-CONTAINING PROTEIN"/>
    <property type="match status" value="1"/>
</dbReference>
<evidence type="ECO:0000256" key="3">
    <source>
        <dbReference type="ARBA" id="ARBA00022448"/>
    </source>
</evidence>
<keyword evidence="14" id="KW-1185">Reference proteome</keyword>
<dbReference type="Proteomes" id="UP000249464">
    <property type="component" value="Unassembled WGS sequence"/>
</dbReference>
<evidence type="ECO:0000256" key="6">
    <source>
        <dbReference type="ARBA" id="ARBA00023136"/>
    </source>
</evidence>
<dbReference type="GO" id="GO:0005886">
    <property type="term" value="C:plasma membrane"/>
    <property type="evidence" value="ECO:0007669"/>
    <property type="project" value="TreeGrafter"/>
</dbReference>
<evidence type="ECO:0000256" key="2">
    <source>
        <dbReference type="ARBA" id="ARBA00007779"/>
    </source>
</evidence>
<feature type="compositionally biased region" description="Basic and acidic residues" evidence="7">
    <location>
        <begin position="846"/>
        <end position="867"/>
    </location>
</feature>
<feature type="transmembrane region" description="Helical" evidence="8">
    <location>
        <begin position="650"/>
        <end position="673"/>
    </location>
</feature>
<protein>
    <submittedName>
        <fullName evidence="13">BQ5605_C033g11147 protein</fullName>
    </submittedName>
</protein>
<feature type="transmembrane region" description="Helical" evidence="8">
    <location>
        <begin position="599"/>
        <end position="621"/>
    </location>
</feature>
<keyword evidence="4 8" id="KW-0812">Transmembrane</keyword>
<feature type="transmembrane region" description="Helical" evidence="8">
    <location>
        <begin position="552"/>
        <end position="579"/>
    </location>
</feature>
<evidence type="ECO:0000259" key="10">
    <source>
        <dbReference type="Pfam" id="PF12621"/>
    </source>
</evidence>
<feature type="domain" description="10TM putative phosphate transporter extracellular tail" evidence="10">
    <location>
        <begin position="851"/>
        <end position="923"/>
    </location>
</feature>
<evidence type="ECO:0000259" key="12">
    <source>
        <dbReference type="Pfam" id="PF14703"/>
    </source>
</evidence>
<evidence type="ECO:0000259" key="9">
    <source>
        <dbReference type="Pfam" id="PF02714"/>
    </source>
</evidence>
<feature type="region of interest" description="Disordered" evidence="7">
    <location>
        <begin position="837"/>
        <end position="867"/>
    </location>
</feature>
<comment type="subcellular location">
    <subcellularLocation>
        <location evidence="1">Membrane</location>
        <topology evidence="1">Multi-pass membrane protein</topology>
    </subcellularLocation>
</comment>
<evidence type="ECO:0000256" key="5">
    <source>
        <dbReference type="ARBA" id="ARBA00022989"/>
    </source>
</evidence>
<feature type="transmembrane region" description="Helical" evidence="8">
    <location>
        <begin position="92"/>
        <end position="113"/>
    </location>
</feature>
<evidence type="ECO:0000256" key="4">
    <source>
        <dbReference type="ARBA" id="ARBA00022692"/>
    </source>
</evidence>
<dbReference type="InterPro" id="IPR022257">
    <property type="entry name" value="PHM7_ext"/>
</dbReference>
<dbReference type="PANTHER" id="PTHR13018">
    <property type="entry name" value="PROBABLE MEMBRANE PROTEIN DUF221-RELATED"/>
    <property type="match status" value="1"/>
</dbReference>
<feature type="transmembrane region" description="Helical" evidence="8">
    <location>
        <begin position="720"/>
        <end position="739"/>
    </location>
</feature>
<dbReference type="EMBL" id="FQNC01000066">
    <property type="protein sequence ID" value="SGZ01442.1"/>
    <property type="molecule type" value="Genomic_DNA"/>
</dbReference>
<organism evidence="13 14">
    <name type="scientific">Microbotryum silenes-dioicae</name>
    <dbReference type="NCBI Taxonomy" id="796604"/>
    <lineage>
        <taxon>Eukaryota</taxon>
        <taxon>Fungi</taxon>
        <taxon>Dikarya</taxon>
        <taxon>Basidiomycota</taxon>
        <taxon>Pucciniomycotina</taxon>
        <taxon>Microbotryomycetes</taxon>
        <taxon>Microbotryales</taxon>
        <taxon>Microbotryaceae</taxon>
        <taxon>Microbotryum</taxon>
    </lineage>
</organism>
<sequence length="933" mass="103723">MRLPYVNLRQRVNDNRTSASRLARASWSFSSLSPSPSLLLFSESSHLKKGQDHHCCCHASVFRRSLHSDAFSFFRSATNADTSDQSNSTATFISALITGLVVLGALLAVWLALRKRNQAVYAPRTIFPPPEKRAPDLPTNPIQWVKTVVTTSDDVILHSQGPDTYFFMRFIRLAVMIFGPFFIVTWLILMPIAGTGAANAKGLNKFTYGNVATTQQLRLIAYFLVAILLTRKLDASRDLRTHQPAIEILTLILRPLCLSIVYTLYLIDQEYHHYKQVRQEWLASPARANLDAARTVVISNVPEKYRSREGVQELVGETVEITNIWLSRIIGKMEDVYDERNKETAKLENAEGSVLALAAKNKRKNKLPEASKAADVEADSLIGQYIPKKKQPSHKRGFMGLLGEKVDTLNDSPAYIQEKDAELEKARAGLNELPMGDTIFVRFATREQAHAFASSVDPATTSTKDKMRVDKAVTAGKIEPGVDIMAEDVVWSNLKMAPAMRASRKILSWSLTIGLIIIWAIPVAFVGVLSNINSLSSTVSFLSFLKKIPPTVIGIIQGILPPVLLAVLFMLLPIILRFFCKMQGTVRKSEIEKQLFVRFWLFQVIHGFLIVTVSSGLPAALKNIKTQLPQLPTLLAQKLPTASTFFLQWLALYALTSFGLAISRAVPFVMSYLGFILSGPTPRKEFKFSNKMGAIALATTWPPVALLLCVGVVYSCIQPVITLFGLFTFVLLYILYKYTLIWVVDQPNSLETGGEFMRKAMVTVFVSLYLELVCLCGLFFLATDATGKRSKPGLAGGVLMALLLALVAVFHWHTTHVRFPPHECHYLQSTTPISAGHDASVGAYPPRKESKEDYEPPQDKNVEREYQHPATYEDAPVVWICDDTLGIGAAEATRLNELKIYASTEFAKMDAEGKVHVERGPPDQPWSDGIDAI</sequence>
<evidence type="ECO:0000313" key="14">
    <source>
        <dbReference type="Proteomes" id="UP000249464"/>
    </source>
</evidence>
<dbReference type="Pfam" id="PF02714">
    <property type="entry name" value="RSN1_7TM"/>
    <property type="match status" value="1"/>
</dbReference>
<dbReference type="AlphaFoldDB" id="A0A2X0MGU9"/>